<dbReference type="GO" id="GO:0009307">
    <property type="term" value="P:DNA restriction-modification system"/>
    <property type="evidence" value="ECO:0007669"/>
    <property type="project" value="UniProtKB-KW"/>
</dbReference>
<dbReference type="Pfam" id="PF00145">
    <property type="entry name" value="DNA_methylase"/>
    <property type="match status" value="1"/>
</dbReference>
<dbReference type="GO" id="GO:0003886">
    <property type="term" value="F:DNA (cytosine-5-)-methyltransferase activity"/>
    <property type="evidence" value="ECO:0007669"/>
    <property type="project" value="UniProtKB-EC"/>
</dbReference>
<dbReference type="InterPro" id="IPR029063">
    <property type="entry name" value="SAM-dependent_MTases_sf"/>
</dbReference>
<keyword evidence="3 7" id="KW-0808">Transferase</keyword>
<evidence type="ECO:0000256" key="4">
    <source>
        <dbReference type="ARBA" id="ARBA00022691"/>
    </source>
</evidence>
<evidence type="ECO:0000256" key="5">
    <source>
        <dbReference type="ARBA" id="ARBA00022747"/>
    </source>
</evidence>
<dbReference type="EC" id="2.1.1.37" evidence="1"/>
<dbReference type="Proteomes" id="UP000232638">
    <property type="component" value="Chromosome"/>
</dbReference>
<dbReference type="GO" id="GO:0032259">
    <property type="term" value="P:methylation"/>
    <property type="evidence" value="ECO:0007669"/>
    <property type="project" value="UniProtKB-KW"/>
</dbReference>
<keyword evidence="4 7" id="KW-0949">S-adenosyl-L-methionine</keyword>
<name>A0A2K8UGB3_9GAMM</name>
<keyword evidence="2 7" id="KW-0489">Methyltransferase</keyword>
<dbReference type="REBASE" id="226296">
    <property type="entry name" value="M.Tsy16TORF28650P"/>
</dbReference>
<evidence type="ECO:0000256" key="2">
    <source>
        <dbReference type="ARBA" id="ARBA00022603"/>
    </source>
</evidence>
<dbReference type="AlphaFoldDB" id="A0A2K8UGB3"/>
<dbReference type="InterPro" id="IPR001525">
    <property type="entry name" value="C5_MeTfrase"/>
</dbReference>
<gene>
    <name evidence="9" type="ORF">THSYN_28650</name>
</gene>
<comment type="catalytic activity">
    <reaction evidence="6">
        <text>a 2'-deoxycytidine in DNA + S-adenosyl-L-methionine = a 5-methyl-2'-deoxycytidine in DNA + S-adenosyl-L-homocysteine + H(+)</text>
        <dbReference type="Rhea" id="RHEA:13681"/>
        <dbReference type="Rhea" id="RHEA-COMP:11369"/>
        <dbReference type="Rhea" id="RHEA-COMP:11370"/>
        <dbReference type="ChEBI" id="CHEBI:15378"/>
        <dbReference type="ChEBI" id="CHEBI:57856"/>
        <dbReference type="ChEBI" id="CHEBI:59789"/>
        <dbReference type="ChEBI" id="CHEBI:85452"/>
        <dbReference type="ChEBI" id="CHEBI:85454"/>
        <dbReference type="EC" id="2.1.1.37"/>
    </reaction>
</comment>
<accession>A0A2K8UGB3</accession>
<keyword evidence="10" id="KW-1185">Reference proteome</keyword>
<sequence length="352" mass="38406">MIEEKFTFIDLYCGAGFGARGLVDAGGAPLLAIDAWPLAARTYKDNFPGAPVICTRVEDLDPIAVAKKYQPNLLMASPECTSHSVARGGKPGCESSRRTALHILPWIRALEPRWVIIENVSRMRLWKRHPELITGLRDLGFGPGHLTEVLLNAVDFGAPQSRERLFLIGDRHALAPLPSRIVAAPGCVRRSASSILDAPGTWLTSPVYKPGRAQATLDRAARARSAIGRDQSYLMVYYGSDGAGGWQTLDAPLRTVTTLDRFALVERVGNVDRMRMLQPTELTKAMLGLDQQHQIKFGNRRQRVKLCGNGICAPVTSAIAAALTRANSLESHSRLELNPSPTQRANRAACLA</sequence>
<evidence type="ECO:0000256" key="8">
    <source>
        <dbReference type="SAM" id="MobiDB-lite"/>
    </source>
</evidence>
<dbReference type="PANTHER" id="PTHR46098:SF1">
    <property type="entry name" value="TRNA (CYTOSINE(38)-C(5))-METHYLTRANSFERASE"/>
    <property type="match status" value="1"/>
</dbReference>
<dbReference type="PANTHER" id="PTHR46098">
    <property type="entry name" value="TRNA (CYTOSINE(38)-C(5))-METHYLTRANSFERASE"/>
    <property type="match status" value="1"/>
</dbReference>
<reference evidence="9 10" key="1">
    <citation type="submission" date="2017-03" db="EMBL/GenBank/DDBJ databases">
        <title>Complete genome sequence of Candidatus 'Thiodictyon syntrophicum' sp. nov. strain Cad16T, a photolithoautotroph purple sulfur bacterium isolated from an alpine meromictic lake.</title>
        <authorList>
            <person name="Luedin S.M."/>
            <person name="Pothier J.F."/>
            <person name="Danza F."/>
            <person name="Storelli N."/>
            <person name="Wittwer M."/>
            <person name="Tonolla M."/>
        </authorList>
    </citation>
    <scope>NUCLEOTIDE SEQUENCE [LARGE SCALE GENOMIC DNA]</scope>
    <source>
        <strain evidence="9 10">Cad16T</strain>
    </source>
</reference>
<dbReference type="EMBL" id="CP020370">
    <property type="protein sequence ID" value="AUB84509.1"/>
    <property type="molecule type" value="Genomic_DNA"/>
</dbReference>
<evidence type="ECO:0000313" key="10">
    <source>
        <dbReference type="Proteomes" id="UP000232638"/>
    </source>
</evidence>
<dbReference type="SUPFAM" id="SSF53335">
    <property type="entry name" value="S-adenosyl-L-methionine-dependent methyltransferases"/>
    <property type="match status" value="1"/>
</dbReference>
<dbReference type="PRINTS" id="PR00105">
    <property type="entry name" value="C5METTRFRASE"/>
</dbReference>
<evidence type="ECO:0000256" key="6">
    <source>
        <dbReference type="ARBA" id="ARBA00047422"/>
    </source>
</evidence>
<dbReference type="PROSITE" id="PS51679">
    <property type="entry name" value="SAM_MT_C5"/>
    <property type="match status" value="1"/>
</dbReference>
<evidence type="ECO:0000256" key="3">
    <source>
        <dbReference type="ARBA" id="ARBA00022679"/>
    </source>
</evidence>
<dbReference type="InterPro" id="IPR050750">
    <property type="entry name" value="C5-MTase"/>
</dbReference>
<dbReference type="Gene3D" id="3.40.50.150">
    <property type="entry name" value="Vaccinia Virus protein VP39"/>
    <property type="match status" value="1"/>
</dbReference>
<evidence type="ECO:0000256" key="1">
    <source>
        <dbReference type="ARBA" id="ARBA00011975"/>
    </source>
</evidence>
<feature type="region of interest" description="Disordered" evidence="8">
    <location>
        <begin position="333"/>
        <end position="352"/>
    </location>
</feature>
<comment type="similarity">
    <text evidence="7">Belongs to the class I-like SAM-binding methyltransferase superfamily. C5-methyltransferase family.</text>
</comment>
<evidence type="ECO:0000256" key="7">
    <source>
        <dbReference type="PROSITE-ProRule" id="PRU01016"/>
    </source>
</evidence>
<organism evidence="9 10">
    <name type="scientific">Candidatus Thiodictyon syntrophicum</name>
    <dbReference type="NCBI Taxonomy" id="1166950"/>
    <lineage>
        <taxon>Bacteria</taxon>
        <taxon>Pseudomonadati</taxon>
        <taxon>Pseudomonadota</taxon>
        <taxon>Gammaproteobacteria</taxon>
        <taxon>Chromatiales</taxon>
        <taxon>Chromatiaceae</taxon>
        <taxon>Thiodictyon</taxon>
    </lineage>
</organism>
<proteinExistence type="inferred from homology"/>
<dbReference type="RefSeq" id="WP_100922160.1">
    <property type="nucleotide sequence ID" value="NZ_CP020370.1"/>
</dbReference>
<keyword evidence="5" id="KW-0680">Restriction system</keyword>
<feature type="active site" evidence="7">
    <location>
        <position position="80"/>
    </location>
</feature>
<dbReference type="OrthoDB" id="9813719at2"/>
<protein>
    <recommendedName>
        <fullName evidence="1">DNA (cytosine-5-)-methyltransferase</fullName>
        <ecNumber evidence="1">2.1.1.37</ecNumber>
    </recommendedName>
</protein>
<dbReference type="KEGG" id="tsy:THSYN_28650"/>
<evidence type="ECO:0000313" key="9">
    <source>
        <dbReference type="EMBL" id="AUB84509.1"/>
    </source>
</evidence>